<feature type="chain" id="PRO_5013145834" evidence="4">
    <location>
        <begin position="22"/>
        <end position="336"/>
    </location>
</feature>
<dbReference type="GO" id="GO:0030288">
    <property type="term" value="C:outer membrane-bounded periplasmic space"/>
    <property type="evidence" value="ECO:0007669"/>
    <property type="project" value="TreeGrafter"/>
</dbReference>
<evidence type="ECO:0000259" key="5">
    <source>
        <dbReference type="Pfam" id="PF13407"/>
    </source>
</evidence>
<evidence type="ECO:0000256" key="2">
    <source>
        <dbReference type="ARBA" id="ARBA00007639"/>
    </source>
</evidence>
<accession>A0A248LH38</accession>
<comment type="subcellular location">
    <subcellularLocation>
        <location evidence="1">Periplasm</location>
    </subcellularLocation>
</comment>
<dbReference type="PANTHER" id="PTHR30036:SF1">
    <property type="entry name" value="D-XYLOSE-BINDING PERIPLASMIC PROTEIN"/>
    <property type="match status" value="1"/>
</dbReference>
<organism evidence="6 7">
    <name type="scientific">Laribacter hongkongensis</name>
    <dbReference type="NCBI Taxonomy" id="168471"/>
    <lineage>
        <taxon>Bacteria</taxon>
        <taxon>Pseudomonadati</taxon>
        <taxon>Pseudomonadota</taxon>
        <taxon>Betaproteobacteria</taxon>
        <taxon>Neisseriales</taxon>
        <taxon>Aquaspirillaceae</taxon>
        <taxon>Laribacter</taxon>
    </lineage>
</organism>
<keyword evidence="3 4" id="KW-0732">Signal</keyword>
<evidence type="ECO:0000313" key="7">
    <source>
        <dbReference type="Proteomes" id="UP000197424"/>
    </source>
</evidence>
<evidence type="ECO:0000256" key="4">
    <source>
        <dbReference type="SAM" id="SignalP"/>
    </source>
</evidence>
<feature type="domain" description="Periplasmic binding protein" evidence="5">
    <location>
        <begin position="50"/>
        <end position="289"/>
    </location>
</feature>
<dbReference type="Pfam" id="PF13407">
    <property type="entry name" value="Peripla_BP_4"/>
    <property type="match status" value="1"/>
</dbReference>
<sequence>MKRSSLARVFVCWLMSVFLWGCSENAAKEKVGISFGVGEAKRWPYEMEIMKGRAKELGLEVDARLNKNEKEKSQKSDCEDLINGGASVLVVVPRNADDASGILDLAHSRNVKVIMYARPATMGGFDFFVGYDTYKIGKSLGDFAAERILRGNVAILKGDEGDINTMPLSNGVNDSIRPYVESGNINVVADEYVDGWSPVQAKSLMTKILKQSGGKIDGVLAHNDILAEAAIEAIKDYGIKNKVMVVGMDAELPALKRLVRGEQDATVYMDSKVLAASAMDVAYGMVKNKPFTVNGRFETRSGEQIDAYLINGQIVTKENLHRLIVETGVYGEEDLQ</sequence>
<dbReference type="Gene3D" id="3.40.50.2300">
    <property type="match status" value="2"/>
</dbReference>
<dbReference type="InterPro" id="IPR050555">
    <property type="entry name" value="Bact_Solute-Bind_Prot2"/>
</dbReference>
<reference evidence="7" key="1">
    <citation type="submission" date="2017-06" db="EMBL/GenBank/DDBJ databases">
        <title>Whole genome sequence of Laribacter hongkongensis LHGZ1.</title>
        <authorList>
            <person name="Chen D."/>
            <person name="Wu H."/>
            <person name="Chen J."/>
        </authorList>
    </citation>
    <scope>NUCLEOTIDE SEQUENCE [LARGE SCALE GENOMIC DNA]</scope>
    <source>
        <strain evidence="7">LHGZ1</strain>
    </source>
</reference>
<dbReference type="PANTHER" id="PTHR30036">
    <property type="entry name" value="D-XYLOSE-BINDING PERIPLASMIC PROTEIN"/>
    <property type="match status" value="1"/>
</dbReference>
<protein>
    <submittedName>
        <fullName evidence="6">D-xylose transport system substrate-binding protein</fullName>
    </submittedName>
</protein>
<dbReference type="InterPro" id="IPR025997">
    <property type="entry name" value="SBP_2_dom"/>
</dbReference>
<gene>
    <name evidence="6" type="ORF">LHGZ1_1249</name>
</gene>
<dbReference type="RefSeq" id="WP_088860494.1">
    <property type="nucleotide sequence ID" value="NZ_CP022115.1"/>
</dbReference>
<evidence type="ECO:0000313" key="6">
    <source>
        <dbReference type="EMBL" id="ASJ24080.1"/>
    </source>
</evidence>
<feature type="signal peptide" evidence="4">
    <location>
        <begin position="1"/>
        <end position="21"/>
    </location>
</feature>
<comment type="similarity">
    <text evidence="2">Belongs to the bacterial solute-binding protein 2 family.</text>
</comment>
<evidence type="ECO:0000256" key="3">
    <source>
        <dbReference type="ARBA" id="ARBA00022729"/>
    </source>
</evidence>
<evidence type="ECO:0000256" key="1">
    <source>
        <dbReference type="ARBA" id="ARBA00004418"/>
    </source>
</evidence>
<dbReference type="GO" id="GO:0030246">
    <property type="term" value="F:carbohydrate binding"/>
    <property type="evidence" value="ECO:0007669"/>
    <property type="project" value="TreeGrafter"/>
</dbReference>
<dbReference type="EMBL" id="CP022115">
    <property type="protein sequence ID" value="ASJ24080.1"/>
    <property type="molecule type" value="Genomic_DNA"/>
</dbReference>
<proteinExistence type="inferred from homology"/>
<dbReference type="SUPFAM" id="SSF53822">
    <property type="entry name" value="Periplasmic binding protein-like I"/>
    <property type="match status" value="1"/>
</dbReference>
<name>A0A248LH38_9NEIS</name>
<dbReference type="InterPro" id="IPR028082">
    <property type="entry name" value="Peripla_BP_I"/>
</dbReference>
<dbReference type="AlphaFoldDB" id="A0A248LH38"/>
<dbReference type="CDD" id="cd19992">
    <property type="entry name" value="PBP1_ABC_xylose_binding-like"/>
    <property type="match status" value="1"/>
</dbReference>
<dbReference type="OrthoDB" id="9773673at2"/>
<dbReference type="Proteomes" id="UP000197424">
    <property type="component" value="Chromosome"/>
</dbReference>